<evidence type="ECO:0000313" key="1">
    <source>
        <dbReference type="EMBL" id="MBC2177727.1"/>
    </source>
</evidence>
<evidence type="ECO:0000313" key="2">
    <source>
        <dbReference type="EMBL" id="MBC2177852.1"/>
    </source>
</evidence>
<dbReference type="Proteomes" id="UP000541735">
    <property type="component" value="Unassembled WGS sequence"/>
</dbReference>
<evidence type="ECO:0008006" key="4">
    <source>
        <dbReference type="Google" id="ProtNLM"/>
    </source>
</evidence>
<accession>A0A7X1D9I1</accession>
<sequence>MMNEAIFNKHASNFVINRQTTDLGVSRRRSLKFKGVYYQSQGKITCVKEGVVVRLKEAHNRLDEVIINPLNGDEIEGPYPSIGHVISEMFPSHPISYYSSLTIANSEDFKDSINALKNLVLTQSRYGAFEINQKSKSITITTLTDQRKCERNSQVVIPILSEINIDSTFHFYMSDLYNVFNLLSENGPESIQIHFAGKRLPITLECGNAYIMLAQSNITTDSE</sequence>
<dbReference type="AlphaFoldDB" id="A0A7X1D9I1"/>
<gene>
    <name evidence="1" type="ORF">HCB27_13915</name>
    <name evidence="2" type="ORF">HCB27_14580</name>
</gene>
<evidence type="ECO:0000313" key="3">
    <source>
        <dbReference type="Proteomes" id="UP000541735"/>
    </source>
</evidence>
<protein>
    <recommendedName>
        <fullName evidence="4">DNA polymerase III beta sliding clamp C-terminal domain-containing protein</fullName>
    </recommendedName>
</protein>
<organism evidence="1 3">
    <name type="scientific">Listeria booriae</name>
    <dbReference type="NCBI Taxonomy" id="1552123"/>
    <lineage>
        <taxon>Bacteria</taxon>
        <taxon>Bacillati</taxon>
        <taxon>Bacillota</taxon>
        <taxon>Bacilli</taxon>
        <taxon>Bacillales</taxon>
        <taxon>Listeriaceae</taxon>
        <taxon>Listeria</taxon>
    </lineage>
</organism>
<dbReference type="EMBL" id="JAARYD010000007">
    <property type="protein sequence ID" value="MBC2177727.1"/>
    <property type="molecule type" value="Genomic_DNA"/>
</dbReference>
<reference evidence="1 3" key="1">
    <citation type="submission" date="2020-03" db="EMBL/GenBank/DDBJ databases">
        <title>Soil Listeria distribution.</title>
        <authorList>
            <person name="Liao J."/>
            <person name="Wiedmann M."/>
        </authorList>
    </citation>
    <scope>NUCLEOTIDE SEQUENCE [LARGE SCALE GENOMIC DNA]</scope>
    <source>
        <strain evidence="1 3">FSL L7-0259</strain>
    </source>
</reference>
<dbReference type="EMBL" id="JAARYD010000007">
    <property type="protein sequence ID" value="MBC2177852.1"/>
    <property type="molecule type" value="Genomic_DNA"/>
</dbReference>
<name>A0A7X1D9I1_9LIST</name>
<comment type="caution">
    <text evidence="1">The sequence shown here is derived from an EMBL/GenBank/DDBJ whole genome shotgun (WGS) entry which is preliminary data.</text>
</comment>
<dbReference type="RefSeq" id="WP_185549288.1">
    <property type="nucleotide sequence ID" value="NZ_JAARYD010000007.1"/>
</dbReference>
<proteinExistence type="predicted"/>